<evidence type="ECO:0000313" key="14">
    <source>
        <dbReference type="Proteomes" id="UP001108240"/>
    </source>
</evidence>
<dbReference type="GeneTree" id="ENSGT00950000182996"/>
<dbReference type="PROSITE" id="PS00107">
    <property type="entry name" value="PROTEIN_KINASE_ATP"/>
    <property type="match status" value="1"/>
</dbReference>
<dbReference type="EC" id="2.7.11.1" evidence="2"/>
<feature type="compositionally biased region" description="Low complexity" evidence="11">
    <location>
        <begin position="182"/>
        <end position="194"/>
    </location>
</feature>
<evidence type="ECO:0000256" key="3">
    <source>
        <dbReference type="ARBA" id="ARBA00022527"/>
    </source>
</evidence>
<dbReference type="InterPro" id="IPR051138">
    <property type="entry name" value="PIM_Ser/Thr_kinase"/>
</dbReference>
<dbReference type="InterPro" id="IPR017441">
    <property type="entry name" value="Protein_kinase_ATP_BS"/>
</dbReference>
<evidence type="ECO:0000256" key="8">
    <source>
        <dbReference type="ARBA" id="ARBA00047899"/>
    </source>
</evidence>
<evidence type="ECO:0000256" key="7">
    <source>
        <dbReference type="ARBA" id="ARBA00022840"/>
    </source>
</evidence>
<dbReference type="PROSITE" id="PS50011">
    <property type="entry name" value="PROTEIN_KINASE_DOM"/>
    <property type="match status" value="1"/>
</dbReference>
<evidence type="ECO:0000256" key="10">
    <source>
        <dbReference type="PROSITE-ProRule" id="PRU10141"/>
    </source>
</evidence>
<dbReference type="GO" id="GO:0007346">
    <property type="term" value="P:regulation of mitotic cell cycle"/>
    <property type="evidence" value="ECO:0007669"/>
    <property type="project" value="TreeGrafter"/>
</dbReference>
<dbReference type="PANTHER" id="PTHR22984:SF11">
    <property type="entry name" value="AURORA KINASE-RELATED"/>
    <property type="match status" value="1"/>
</dbReference>
<evidence type="ECO:0000313" key="13">
    <source>
        <dbReference type="Ensembl" id="ENSCCRP00000156966.1"/>
    </source>
</evidence>
<sequence>MSKTSVFFAECSEVKREAVDRLEMISLTSDIMSDSVSTKEVTTSKKSVETTGGPGSVSSDNQAGVKACATDSVENSPTEKPAKGKKGKDVRAVFRRVWKAVKRPFLCCDPNSVVFLTPQPDLDGSALTPVPSPFRITPVADADPADPELVCLPGQVCEDVESVCVPGPSRTEQTADADLADPESSPVADPSSSDPGDEKTKKVRKRKAVHAFFWRLRKTVKHLFLCRDSTRTPVEVPSEMKSVDDDIPVEPEPEPEPVCLSRSEQVCAALQSSTSVQAADADPDAPVLMHVSDSSDSEISLDCGSRVCLFLVGELLGYGSFGKVYEGTHIFDDRIKVAMKYIHKHKNDRRLHFAGHSKPVIAEVAMLLRLREPPLCPNIIKLHHWIEKKRSFVLIMEYPKPCSTLHQYITCSDDMNEGKARWLISQLVQAVKHCVDHGVFHGDIHTGNILVTNPSLELKLIDFGCAYPISSEGLLSSEYRGAPLFTPPEVIRHSKYHADPAYVWAIGVVLFEILHGFLPFGNQDEILRDYVKAKPTLSSACHDLIFQCLIRNPANRLTLEHLEEHRWFKS</sequence>
<keyword evidence="7 10" id="KW-0067">ATP-binding</keyword>
<keyword evidence="5 10" id="KW-0547">Nucleotide-binding</keyword>
<feature type="compositionally biased region" description="Acidic residues" evidence="11">
    <location>
        <begin position="245"/>
        <end position="255"/>
    </location>
</feature>
<dbReference type="GO" id="GO:0005737">
    <property type="term" value="C:cytoplasm"/>
    <property type="evidence" value="ECO:0007669"/>
    <property type="project" value="TreeGrafter"/>
</dbReference>
<dbReference type="GO" id="GO:0043066">
    <property type="term" value="P:negative regulation of apoptotic process"/>
    <property type="evidence" value="ECO:0007669"/>
    <property type="project" value="TreeGrafter"/>
</dbReference>
<feature type="domain" description="Protein kinase" evidence="12">
    <location>
        <begin position="310"/>
        <end position="568"/>
    </location>
</feature>
<keyword evidence="3" id="KW-0723">Serine/threonine-protein kinase</keyword>
<feature type="region of interest" description="Disordered" evidence="11">
    <location>
        <begin position="167"/>
        <end position="203"/>
    </location>
</feature>
<name>A0A9J8BRM6_CYPCA</name>
<evidence type="ECO:0000256" key="4">
    <source>
        <dbReference type="ARBA" id="ARBA00022679"/>
    </source>
</evidence>
<dbReference type="PANTHER" id="PTHR22984">
    <property type="entry name" value="SERINE/THREONINE-PROTEIN KINASE PIM"/>
    <property type="match status" value="1"/>
</dbReference>
<evidence type="ECO:0000256" key="5">
    <source>
        <dbReference type="ARBA" id="ARBA00022741"/>
    </source>
</evidence>
<comment type="catalytic activity">
    <reaction evidence="9">
        <text>L-seryl-[protein] + ATP = O-phospho-L-seryl-[protein] + ADP + H(+)</text>
        <dbReference type="Rhea" id="RHEA:17989"/>
        <dbReference type="Rhea" id="RHEA-COMP:9863"/>
        <dbReference type="Rhea" id="RHEA-COMP:11604"/>
        <dbReference type="ChEBI" id="CHEBI:15378"/>
        <dbReference type="ChEBI" id="CHEBI:29999"/>
        <dbReference type="ChEBI" id="CHEBI:30616"/>
        <dbReference type="ChEBI" id="CHEBI:83421"/>
        <dbReference type="ChEBI" id="CHEBI:456216"/>
        <dbReference type="EC" id="2.7.11.1"/>
    </reaction>
</comment>
<dbReference type="Gene3D" id="1.10.510.10">
    <property type="entry name" value="Transferase(Phosphotransferase) domain 1"/>
    <property type="match status" value="1"/>
</dbReference>
<dbReference type="InterPro" id="IPR011009">
    <property type="entry name" value="Kinase-like_dom_sf"/>
</dbReference>
<reference evidence="13" key="1">
    <citation type="submission" date="2025-08" db="UniProtKB">
        <authorList>
            <consortium name="Ensembl"/>
        </authorList>
    </citation>
    <scope>IDENTIFICATION</scope>
</reference>
<proteinExistence type="inferred from homology"/>
<evidence type="ECO:0000256" key="9">
    <source>
        <dbReference type="ARBA" id="ARBA00048679"/>
    </source>
</evidence>
<dbReference type="FunFam" id="1.10.510.10:FF:000649">
    <property type="entry name" value="Si:dkey-34d22.3"/>
    <property type="match status" value="1"/>
</dbReference>
<evidence type="ECO:0000256" key="2">
    <source>
        <dbReference type="ARBA" id="ARBA00012513"/>
    </source>
</evidence>
<dbReference type="Ensembl" id="ENSCCRT00000108695.1">
    <property type="protein sequence ID" value="ENSCCRP00000156966.1"/>
    <property type="gene ID" value="ENSCCRG00000055690.1"/>
</dbReference>
<dbReference type="Proteomes" id="UP001108240">
    <property type="component" value="Unplaced"/>
</dbReference>
<evidence type="ECO:0000259" key="12">
    <source>
        <dbReference type="PROSITE" id="PS50011"/>
    </source>
</evidence>
<dbReference type="AlphaFoldDB" id="A0A9J8BRM6"/>
<dbReference type="GO" id="GO:0005524">
    <property type="term" value="F:ATP binding"/>
    <property type="evidence" value="ECO:0007669"/>
    <property type="project" value="UniProtKB-UniRule"/>
</dbReference>
<evidence type="ECO:0000256" key="6">
    <source>
        <dbReference type="ARBA" id="ARBA00022777"/>
    </source>
</evidence>
<feature type="region of interest" description="Disordered" evidence="11">
    <location>
        <begin position="33"/>
        <end position="87"/>
    </location>
</feature>
<reference evidence="13" key="2">
    <citation type="submission" date="2025-09" db="UniProtKB">
        <authorList>
            <consortium name="Ensembl"/>
        </authorList>
    </citation>
    <scope>IDENTIFICATION</scope>
</reference>
<protein>
    <recommendedName>
        <fullName evidence="2">non-specific serine/threonine protein kinase</fullName>
        <ecNumber evidence="2">2.7.11.1</ecNumber>
    </recommendedName>
</protein>
<keyword evidence="14" id="KW-1185">Reference proteome</keyword>
<keyword evidence="4" id="KW-0808">Transferase</keyword>
<dbReference type="Pfam" id="PF00069">
    <property type="entry name" value="Pkinase"/>
    <property type="match status" value="1"/>
</dbReference>
<dbReference type="InterPro" id="IPR000719">
    <property type="entry name" value="Prot_kinase_dom"/>
</dbReference>
<evidence type="ECO:0000256" key="11">
    <source>
        <dbReference type="SAM" id="MobiDB-lite"/>
    </source>
</evidence>
<accession>A0A9J8BRM6</accession>
<evidence type="ECO:0000256" key="1">
    <source>
        <dbReference type="ARBA" id="ARBA00005505"/>
    </source>
</evidence>
<dbReference type="GO" id="GO:0004674">
    <property type="term" value="F:protein serine/threonine kinase activity"/>
    <property type="evidence" value="ECO:0007669"/>
    <property type="project" value="UniProtKB-KW"/>
</dbReference>
<keyword evidence="6" id="KW-0418">Kinase</keyword>
<feature type="region of interest" description="Disordered" evidence="11">
    <location>
        <begin position="236"/>
        <end position="256"/>
    </location>
</feature>
<dbReference type="Gene3D" id="3.30.200.20">
    <property type="entry name" value="Phosphorylase Kinase, domain 1"/>
    <property type="match status" value="1"/>
</dbReference>
<feature type="binding site" evidence="10">
    <location>
        <position position="340"/>
    </location>
    <ligand>
        <name>ATP</name>
        <dbReference type="ChEBI" id="CHEBI:30616"/>
    </ligand>
</feature>
<organism evidence="13 14">
    <name type="scientific">Cyprinus carpio carpio</name>
    <dbReference type="NCBI Taxonomy" id="630221"/>
    <lineage>
        <taxon>Eukaryota</taxon>
        <taxon>Metazoa</taxon>
        <taxon>Chordata</taxon>
        <taxon>Craniata</taxon>
        <taxon>Vertebrata</taxon>
        <taxon>Euteleostomi</taxon>
        <taxon>Actinopterygii</taxon>
        <taxon>Neopterygii</taxon>
        <taxon>Teleostei</taxon>
        <taxon>Ostariophysi</taxon>
        <taxon>Cypriniformes</taxon>
        <taxon>Cyprinidae</taxon>
        <taxon>Cyprininae</taxon>
        <taxon>Cyprinus</taxon>
    </lineage>
</organism>
<comment type="catalytic activity">
    <reaction evidence="8">
        <text>L-threonyl-[protein] + ATP = O-phospho-L-threonyl-[protein] + ADP + H(+)</text>
        <dbReference type="Rhea" id="RHEA:46608"/>
        <dbReference type="Rhea" id="RHEA-COMP:11060"/>
        <dbReference type="Rhea" id="RHEA-COMP:11605"/>
        <dbReference type="ChEBI" id="CHEBI:15378"/>
        <dbReference type="ChEBI" id="CHEBI:30013"/>
        <dbReference type="ChEBI" id="CHEBI:30616"/>
        <dbReference type="ChEBI" id="CHEBI:61977"/>
        <dbReference type="ChEBI" id="CHEBI:456216"/>
        <dbReference type="EC" id="2.7.11.1"/>
    </reaction>
</comment>
<comment type="similarity">
    <text evidence="1">Belongs to the protein kinase superfamily. CAMK Ser/Thr protein kinase family. PIM subfamily.</text>
</comment>
<dbReference type="SUPFAM" id="SSF56112">
    <property type="entry name" value="Protein kinase-like (PK-like)"/>
    <property type="match status" value="1"/>
</dbReference>